<evidence type="ECO:0000313" key="2">
    <source>
        <dbReference type="EMBL" id="EJX04492.1"/>
    </source>
</evidence>
<gene>
    <name evidence="2" type="ORF">EVA_07400</name>
</gene>
<evidence type="ECO:0000259" key="1">
    <source>
        <dbReference type="Pfam" id="PF13411"/>
    </source>
</evidence>
<dbReference type="AlphaFoldDB" id="J9GAZ2"/>
<dbReference type="GO" id="GO:0003677">
    <property type="term" value="F:DNA binding"/>
    <property type="evidence" value="ECO:0007669"/>
    <property type="project" value="InterPro"/>
</dbReference>
<feature type="domain" description="HTH merR-type" evidence="1">
    <location>
        <begin position="18"/>
        <end position="59"/>
    </location>
</feature>
<reference evidence="2" key="1">
    <citation type="journal article" date="2012" name="PLoS ONE">
        <title>Gene sets for utilization of primary and secondary nutrition supplies in the distal gut of endangered iberian lynx.</title>
        <authorList>
            <person name="Alcaide M."/>
            <person name="Messina E."/>
            <person name="Richter M."/>
            <person name="Bargiela R."/>
            <person name="Peplies J."/>
            <person name="Huws S.A."/>
            <person name="Newbold C.J."/>
            <person name="Golyshin P.N."/>
            <person name="Simon M.A."/>
            <person name="Lopez G."/>
            <person name="Yakimov M.M."/>
            <person name="Ferrer M."/>
        </authorList>
    </citation>
    <scope>NUCLEOTIDE SEQUENCE</scope>
</reference>
<comment type="caution">
    <text evidence="2">The sequence shown here is derived from an EMBL/GenBank/DDBJ whole genome shotgun (WGS) entry which is preliminary data.</text>
</comment>
<proteinExistence type="predicted"/>
<dbReference type="Pfam" id="PF13411">
    <property type="entry name" value="MerR_1"/>
    <property type="match status" value="1"/>
</dbReference>
<dbReference type="GO" id="GO:0006355">
    <property type="term" value="P:regulation of DNA-templated transcription"/>
    <property type="evidence" value="ECO:0007669"/>
    <property type="project" value="InterPro"/>
</dbReference>
<accession>J9GAZ2</accession>
<protein>
    <recommendedName>
        <fullName evidence="1">HTH merR-type domain-containing protein</fullName>
    </recommendedName>
</protein>
<dbReference type="InterPro" id="IPR000551">
    <property type="entry name" value="MerR-type_HTH_dom"/>
</dbReference>
<name>J9GAZ2_9ZZZZ</name>
<sequence length="71" mass="8150">MSKCMIESKPMVDPAGVYSVKRTCAKLEISYKTLRSYRMKGLIQPMNPTTSRRLKYTGQSILDCWSKICLL</sequence>
<organism evidence="2">
    <name type="scientific">gut metagenome</name>
    <dbReference type="NCBI Taxonomy" id="749906"/>
    <lineage>
        <taxon>unclassified sequences</taxon>
        <taxon>metagenomes</taxon>
        <taxon>organismal metagenomes</taxon>
    </lineage>
</organism>
<dbReference type="EMBL" id="AMCI01001790">
    <property type="protein sequence ID" value="EJX04492.1"/>
    <property type="molecule type" value="Genomic_DNA"/>
</dbReference>